<sequence>MELSLPLTLLVVKWFNWKVWIVKTNSQTWSHVFVDFVGDISNGIPYQDRRELENAFRVSYNDLNSFNNETCDIFFREVVNVSLESTEVVFNRRRLAELDCAASNLTLITLPSGDQACDDPNEAQGLEPWRPLPLVFRFRVTSRCRGCRRDAQLFDEGVQQCFELMKASKVVIDPKTR</sequence>
<reference evidence="1" key="1">
    <citation type="submission" date="2021-01" db="EMBL/GenBank/DDBJ databases">
        <authorList>
            <person name="Corre E."/>
            <person name="Pelletier E."/>
            <person name="Niang G."/>
            <person name="Scheremetjew M."/>
            <person name="Finn R."/>
            <person name="Kale V."/>
            <person name="Holt S."/>
            <person name="Cochrane G."/>
            <person name="Meng A."/>
            <person name="Brown T."/>
            <person name="Cohen L."/>
        </authorList>
    </citation>
    <scope>NUCLEOTIDE SEQUENCE</scope>
    <source>
        <strain evidence="1">ECT3854</strain>
    </source>
</reference>
<name>A0A7S1DBW4_CYCTE</name>
<proteinExistence type="predicted"/>
<evidence type="ECO:0000313" key="1">
    <source>
        <dbReference type="EMBL" id="CAD8944509.1"/>
    </source>
</evidence>
<accession>A0A7S1DBW4</accession>
<dbReference type="AlphaFoldDB" id="A0A7S1DBW4"/>
<dbReference type="EMBL" id="HBFW01024414">
    <property type="protein sequence ID" value="CAD8944509.1"/>
    <property type="molecule type" value="Transcribed_RNA"/>
</dbReference>
<organism evidence="1">
    <name type="scientific">Cyclophora tenuis</name>
    <name type="common">Marine diatom</name>
    <dbReference type="NCBI Taxonomy" id="216820"/>
    <lineage>
        <taxon>Eukaryota</taxon>
        <taxon>Sar</taxon>
        <taxon>Stramenopiles</taxon>
        <taxon>Ochrophyta</taxon>
        <taxon>Bacillariophyta</taxon>
        <taxon>Fragilariophyceae</taxon>
        <taxon>Fragilariophycidae</taxon>
        <taxon>Cyclophorales</taxon>
        <taxon>Cyclophoraceae</taxon>
        <taxon>Cyclophora</taxon>
    </lineage>
</organism>
<gene>
    <name evidence="1" type="ORF">CTEN0397_LOCUS15669</name>
</gene>
<protein>
    <submittedName>
        <fullName evidence="1">Uncharacterized protein</fullName>
    </submittedName>
</protein>